<accession>A0A8J8NSD1</accession>
<gene>
    <name evidence="1" type="ORF">FGO68_gene10038</name>
</gene>
<name>A0A8J8NSD1_HALGN</name>
<keyword evidence="2" id="KW-1185">Reference proteome</keyword>
<organism evidence="1 2">
    <name type="scientific">Halteria grandinella</name>
    <dbReference type="NCBI Taxonomy" id="5974"/>
    <lineage>
        <taxon>Eukaryota</taxon>
        <taxon>Sar</taxon>
        <taxon>Alveolata</taxon>
        <taxon>Ciliophora</taxon>
        <taxon>Intramacronucleata</taxon>
        <taxon>Spirotrichea</taxon>
        <taxon>Stichotrichia</taxon>
        <taxon>Sporadotrichida</taxon>
        <taxon>Halteriidae</taxon>
        <taxon>Halteria</taxon>
    </lineage>
</organism>
<comment type="caution">
    <text evidence="1">The sequence shown here is derived from an EMBL/GenBank/DDBJ whole genome shotgun (WGS) entry which is preliminary data.</text>
</comment>
<proteinExistence type="predicted"/>
<dbReference type="SUPFAM" id="SSF82185">
    <property type="entry name" value="Histone H3 K4-specific methyltransferase SET7/9 N-terminal domain"/>
    <property type="match status" value="2"/>
</dbReference>
<evidence type="ECO:0000313" key="2">
    <source>
        <dbReference type="Proteomes" id="UP000785679"/>
    </source>
</evidence>
<dbReference type="Proteomes" id="UP000785679">
    <property type="component" value="Unassembled WGS sequence"/>
</dbReference>
<reference evidence="1" key="1">
    <citation type="submission" date="2019-06" db="EMBL/GenBank/DDBJ databases">
        <authorList>
            <person name="Zheng W."/>
        </authorList>
    </citation>
    <scope>NUCLEOTIDE SEQUENCE</scope>
    <source>
        <strain evidence="1">QDHG01</strain>
    </source>
</reference>
<evidence type="ECO:0008006" key="3">
    <source>
        <dbReference type="Google" id="ProtNLM"/>
    </source>
</evidence>
<evidence type="ECO:0000313" key="1">
    <source>
        <dbReference type="EMBL" id="TNV79434.1"/>
    </source>
</evidence>
<protein>
    <recommendedName>
        <fullName evidence="3">MORN repeat-containing protein</fullName>
    </recommendedName>
</protein>
<dbReference type="AlphaFoldDB" id="A0A8J8NSD1"/>
<dbReference type="PANTHER" id="PTHR23084">
    <property type="entry name" value="PHOSPHATIDYLINOSITOL-4-PHOSPHATE 5-KINASE RELATED"/>
    <property type="match status" value="1"/>
</dbReference>
<sequence>MDVQRGLFDKDYELHGPRRTIRINDVCFEGEWKGFSCSGYAKMIDRNRHYYEGHFLQGNMRWGICKEFGGNIYEGHFQYESQYHGPGKMTYTDGTTWEGNWDEDFRRGEGRLTQVNGDYSIGKWEWNYPTGNHKFYSKDGTLIKEAKLKQ</sequence>
<dbReference type="OrthoDB" id="282259at2759"/>
<dbReference type="EMBL" id="RRYP01008919">
    <property type="protein sequence ID" value="TNV79434.1"/>
    <property type="molecule type" value="Genomic_DNA"/>
</dbReference>
<dbReference type="PANTHER" id="PTHR23084:SF263">
    <property type="entry name" value="MORN REPEAT-CONTAINING PROTEIN 1"/>
    <property type="match status" value="1"/>
</dbReference>